<gene>
    <name evidence="9" type="ORF">BC938DRAFT_478369</name>
</gene>
<keyword evidence="5" id="KW-0539">Nucleus</keyword>
<feature type="region of interest" description="Disordered" evidence="7">
    <location>
        <begin position="1"/>
        <end position="27"/>
    </location>
</feature>
<dbReference type="Pfam" id="PF00076">
    <property type="entry name" value="RRM_1"/>
    <property type="match status" value="1"/>
</dbReference>
<dbReference type="AlphaFoldDB" id="A0A433P5P8"/>
<evidence type="ECO:0000256" key="4">
    <source>
        <dbReference type="ARBA" id="ARBA00022884"/>
    </source>
</evidence>
<dbReference type="InterPro" id="IPR000504">
    <property type="entry name" value="RRM_dom"/>
</dbReference>
<evidence type="ECO:0000256" key="2">
    <source>
        <dbReference type="ARBA" id="ARBA00022664"/>
    </source>
</evidence>
<dbReference type="InterPro" id="IPR012677">
    <property type="entry name" value="Nucleotide-bd_a/b_plait_sf"/>
</dbReference>
<dbReference type="InterPro" id="IPR035979">
    <property type="entry name" value="RBD_domain_sf"/>
</dbReference>
<evidence type="ECO:0000256" key="3">
    <source>
        <dbReference type="ARBA" id="ARBA00022737"/>
    </source>
</evidence>
<dbReference type="GO" id="GO:0005737">
    <property type="term" value="C:cytoplasm"/>
    <property type="evidence" value="ECO:0007669"/>
    <property type="project" value="TreeGrafter"/>
</dbReference>
<dbReference type="SUPFAM" id="SSF54928">
    <property type="entry name" value="RNA-binding domain, RBD"/>
    <property type="match status" value="1"/>
</dbReference>
<proteinExistence type="predicted"/>
<dbReference type="PANTHER" id="PTHR23003:SF62">
    <property type="entry name" value="SERINE_ARGININE (SR)-TYPE SHUTTLING MRNA BINDING PROTEIN NPL3"/>
    <property type="match status" value="1"/>
</dbReference>
<dbReference type="PANTHER" id="PTHR23003">
    <property type="entry name" value="RNA RECOGNITION MOTIF RRM DOMAIN CONTAINING PROTEIN"/>
    <property type="match status" value="1"/>
</dbReference>
<name>A0A433P5P8_9FUNG</name>
<evidence type="ECO:0000256" key="1">
    <source>
        <dbReference type="ARBA" id="ARBA00004123"/>
    </source>
</evidence>
<keyword evidence="3" id="KW-0677">Repeat</keyword>
<dbReference type="InterPro" id="IPR050374">
    <property type="entry name" value="RRT5_SRSF_SR"/>
</dbReference>
<feature type="compositionally biased region" description="Pro residues" evidence="7">
    <location>
        <begin position="14"/>
        <end position="27"/>
    </location>
</feature>
<evidence type="ECO:0000259" key="8">
    <source>
        <dbReference type="PROSITE" id="PS50102"/>
    </source>
</evidence>
<evidence type="ECO:0000256" key="6">
    <source>
        <dbReference type="PROSITE-ProRule" id="PRU00176"/>
    </source>
</evidence>
<organism evidence="9 10">
    <name type="scientific">Jimgerdemannia flammicorona</name>
    <dbReference type="NCBI Taxonomy" id="994334"/>
    <lineage>
        <taxon>Eukaryota</taxon>
        <taxon>Fungi</taxon>
        <taxon>Fungi incertae sedis</taxon>
        <taxon>Mucoromycota</taxon>
        <taxon>Mucoromycotina</taxon>
        <taxon>Endogonomycetes</taxon>
        <taxon>Endogonales</taxon>
        <taxon>Endogonaceae</taxon>
        <taxon>Jimgerdemannia</taxon>
    </lineage>
</organism>
<sequence length="298" mass="31896">MAPPTHSRVLPPRASKPPSPLPAPPPTFVVTAPCHRAVAQGIPPLVKPTRHAVRISVPPRLAAPRPAPTLPTETTAPTPEMTTADTPITEKTVATIVVGTGTSPRVPRTGMTGGAATTAAARMTVEADTAAIGIVEAMIAHLIASTRPGRPTHQAALPGATAAAPAAAPLCPQAPPAVGGDPVFRKFAPQSRRLCKLTRNTSFCQSARPSNKISGSDTERRESTTIYVGNLPYSFRERDVADLFERYGRLRKVTVLMDNFTSRNKGFAFVEFEDRRDAEDAFDMYNSYSVEGRRLKLD</sequence>
<accession>A0A433P5P8</accession>
<feature type="domain" description="RRM" evidence="8">
    <location>
        <begin position="224"/>
        <end position="298"/>
    </location>
</feature>
<feature type="region of interest" description="Disordered" evidence="7">
    <location>
        <begin position="59"/>
        <end position="83"/>
    </location>
</feature>
<dbReference type="Proteomes" id="UP000274822">
    <property type="component" value="Unassembled WGS sequence"/>
</dbReference>
<dbReference type="PROSITE" id="PS50102">
    <property type="entry name" value="RRM"/>
    <property type="match status" value="1"/>
</dbReference>
<dbReference type="SMART" id="SM00360">
    <property type="entry name" value="RRM"/>
    <property type="match status" value="1"/>
</dbReference>
<reference evidence="9 10" key="1">
    <citation type="journal article" date="2018" name="New Phytol.">
        <title>Phylogenomics of Endogonaceae and evolution of mycorrhizas within Mucoromycota.</title>
        <authorList>
            <person name="Chang Y."/>
            <person name="Desiro A."/>
            <person name="Na H."/>
            <person name="Sandor L."/>
            <person name="Lipzen A."/>
            <person name="Clum A."/>
            <person name="Barry K."/>
            <person name="Grigoriev I.V."/>
            <person name="Martin F.M."/>
            <person name="Stajich J.E."/>
            <person name="Smith M.E."/>
            <person name="Bonito G."/>
            <person name="Spatafora J.W."/>
        </authorList>
    </citation>
    <scope>NUCLEOTIDE SEQUENCE [LARGE SCALE GENOMIC DNA]</scope>
    <source>
        <strain evidence="9 10">AD002</strain>
    </source>
</reference>
<keyword evidence="10" id="KW-1185">Reference proteome</keyword>
<dbReference type="GO" id="GO:0006397">
    <property type="term" value="P:mRNA processing"/>
    <property type="evidence" value="ECO:0007669"/>
    <property type="project" value="UniProtKB-KW"/>
</dbReference>
<dbReference type="GO" id="GO:0003729">
    <property type="term" value="F:mRNA binding"/>
    <property type="evidence" value="ECO:0007669"/>
    <property type="project" value="TreeGrafter"/>
</dbReference>
<dbReference type="EMBL" id="RBNJ01032317">
    <property type="protein sequence ID" value="RUS12866.1"/>
    <property type="molecule type" value="Genomic_DNA"/>
</dbReference>
<comment type="subcellular location">
    <subcellularLocation>
        <location evidence="1">Nucleus</location>
    </subcellularLocation>
</comment>
<evidence type="ECO:0000313" key="10">
    <source>
        <dbReference type="Proteomes" id="UP000274822"/>
    </source>
</evidence>
<dbReference type="Gene3D" id="3.30.70.330">
    <property type="match status" value="1"/>
</dbReference>
<feature type="non-terminal residue" evidence="9">
    <location>
        <position position="298"/>
    </location>
</feature>
<keyword evidence="2" id="KW-0507">mRNA processing</keyword>
<evidence type="ECO:0000256" key="5">
    <source>
        <dbReference type="ARBA" id="ARBA00023242"/>
    </source>
</evidence>
<protein>
    <recommendedName>
        <fullName evidence="8">RRM domain-containing protein</fullName>
    </recommendedName>
</protein>
<evidence type="ECO:0000256" key="7">
    <source>
        <dbReference type="SAM" id="MobiDB-lite"/>
    </source>
</evidence>
<evidence type="ECO:0000313" key="9">
    <source>
        <dbReference type="EMBL" id="RUS12866.1"/>
    </source>
</evidence>
<dbReference type="GO" id="GO:0005634">
    <property type="term" value="C:nucleus"/>
    <property type="evidence" value="ECO:0007669"/>
    <property type="project" value="UniProtKB-SubCell"/>
</dbReference>
<comment type="caution">
    <text evidence="9">The sequence shown here is derived from an EMBL/GenBank/DDBJ whole genome shotgun (WGS) entry which is preliminary data.</text>
</comment>
<keyword evidence="4 6" id="KW-0694">RNA-binding</keyword>